<evidence type="ECO:0000313" key="2">
    <source>
        <dbReference type="Proteomes" id="UP000250166"/>
    </source>
</evidence>
<protein>
    <submittedName>
        <fullName evidence="1">NADH-flavin reductase</fullName>
    </submittedName>
</protein>
<dbReference type="Gene3D" id="3.40.50.720">
    <property type="entry name" value="NAD(P)-binding Rossmann-like Domain"/>
    <property type="match status" value="1"/>
</dbReference>
<dbReference type="InterPro" id="IPR036291">
    <property type="entry name" value="NAD(P)-bd_dom_sf"/>
</dbReference>
<dbReference type="SUPFAM" id="SSF51735">
    <property type="entry name" value="NAD(P)-binding Rossmann-fold domains"/>
    <property type="match status" value="1"/>
</dbReference>
<accession>A0A2X3BEA3</accession>
<gene>
    <name evidence="1" type="ORF">NCTC13102_00321</name>
</gene>
<evidence type="ECO:0000313" key="1">
    <source>
        <dbReference type="EMBL" id="SQB97696.1"/>
    </source>
</evidence>
<organism evidence="1 2">
    <name type="scientific">Helicobacter fennelliae</name>
    <dbReference type="NCBI Taxonomy" id="215"/>
    <lineage>
        <taxon>Bacteria</taxon>
        <taxon>Pseudomonadati</taxon>
        <taxon>Campylobacterota</taxon>
        <taxon>Epsilonproteobacteria</taxon>
        <taxon>Campylobacterales</taxon>
        <taxon>Helicobacteraceae</taxon>
        <taxon>Helicobacter</taxon>
    </lineage>
</organism>
<dbReference type="AlphaFoldDB" id="A0A2X3BEA3"/>
<proteinExistence type="predicted"/>
<name>A0A2X3BEA3_9HELI</name>
<dbReference type="EMBL" id="UAWL01000006">
    <property type="protein sequence ID" value="SQB97696.1"/>
    <property type="molecule type" value="Genomic_DNA"/>
</dbReference>
<reference evidence="1 2" key="1">
    <citation type="submission" date="2018-06" db="EMBL/GenBank/DDBJ databases">
        <authorList>
            <consortium name="Pathogen Informatics"/>
            <person name="Doyle S."/>
        </authorList>
    </citation>
    <scope>NUCLEOTIDE SEQUENCE [LARGE SCALE GENOMIC DNA]</scope>
    <source>
        <strain evidence="1 2">NCTC13102</strain>
    </source>
</reference>
<dbReference type="RefSeq" id="WP_023947193.1">
    <property type="nucleotide sequence ID" value="NZ_UAWL01000006.1"/>
</dbReference>
<dbReference type="Proteomes" id="UP000250166">
    <property type="component" value="Unassembled WGS sequence"/>
</dbReference>
<sequence>MKIAVLAASGKAGSLITKEALARGHEVSAFVGDAKKLILQDTHLSIIQKDIFALDSRDLQGFYAVIDAFREAKEMSLFRAHIQHLSAILTQSEASHCRGWSRKYVYKQCAHNATA</sequence>